<dbReference type="InterPro" id="IPR036249">
    <property type="entry name" value="Thioredoxin-like_sf"/>
</dbReference>
<dbReference type="EMBL" id="LCIR01000003">
    <property type="protein sequence ID" value="KKT60186.1"/>
    <property type="molecule type" value="Genomic_DNA"/>
</dbReference>
<accession>A0A0G1ILD1</accession>
<dbReference type="Proteomes" id="UP000034087">
    <property type="component" value="Unassembled WGS sequence"/>
</dbReference>
<feature type="domain" description="Thioredoxin-like fold" evidence="1">
    <location>
        <begin position="10"/>
        <end position="81"/>
    </location>
</feature>
<dbReference type="PROSITE" id="PS51354">
    <property type="entry name" value="GLUTAREDOXIN_2"/>
    <property type="match status" value="1"/>
</dbReference>
<comment type="caution">
    <text evidence="2">The sequence shown here is derived from an EMBL/GenBank/DDBJ whole genome shotgun (WGS) entry which is preliminary data.</text>
</comment>
<name>A0A0G1ILD1_9BACT</name>
<proteinExistence type="predicted"/>
<dbReference type="InterPro" id="IPR012336">
    <property type="entry name" value="Thioredoxin-like_fold"/>
</dbReference>
<dbReference type="SUPFAM" id="SSF52833">
    <property type="entry name" value="Thioredoxin-like"/>
    <property type="match status" value="1"/>
</dbReference>
<evidence type="ECO:0000259" key="1">
    <source>
        <dbReference type="Pfam" id="PF13192"/>
    </source>
</evidence>
<dbReference type="AlphaFoldDB" id="A0A0G1ILD1"/>
<dbReference type="Gene3D" id="3.40.30.10">
    <property type="entry name" value="Glutaredoxin"/>
    <property type="match status" value="1"/>
</dbReference>
<reference evidence="2 3" key="1">
    <citation type="journal article" date="2015" name="Nature">
        <title>rRNA introns, odd ribosomes, and small enigmatic genomes across a large radiation of phyla.</title>
        <authorList>
            <person name="Brown C.T."/>
            <person name="Hug L.A."/>
            <person name="Thomas B.C."/>
            <person name="Sharon I."/>
            <person name="Castelle C.J."/>
            <person name="Singh A."/>
            <person name="Wilkins M.J."/>
            <person name="Williams K.H."/>
            <person name="Banfield J.F."/>
        </authorList>
    </citation>
    <scope>NUCLEOTIDE SEQUENCE [LARGE SCALE GENOMIC DNA]</scope>
</reference>
<evidence type="ECO:0000313" key="3">
    <source>
        <dbReference type="Proteomes" id="UP000034087"/>
    </source>
</evidence>
<organism evidence="2 3">
    <name type="scientific">Candidatus Giovannonibacteria bacterium GW2011_GWA1_44_25</name>
    <dbReference type="NCBI Taxonomy" id="1618645"/>
    <lineage>
        <taxon>Bacteria</taxon>
        <taxon>Candidatus Giovannoniibacteriota</taxon>
    </lineage>
</organism>
<dbReference type="Pfam" id="PF13192">
    <property type="entry name" value="Thioredoxin_3"/>
    <property type="match status" value="1"/>
</dbReference>
<gene>
    <name evidence="2" type="ORF">UW53_C0003G0097</name>
</gene>
<evidence type="ECO:0000313" key="2">
    <source>
        <dbReference type="EMBL" id="KKT60186.1"/>
    </source>
</evidence>
<sequence>MNKEIKMTLVTREGCVHCAQTKEILKKIQPEYPELAVEEIDMTTPQGQELISKYGIMSSPGIIINGELFSIGGTTEKELREKFVALRS</sequence>
<protein>
    <submittedName>
        <fullName evidence="2">Glutaredoxin 2 (Modular protein)</fullName>
    </submittedName>
</protein>